<organism evidence="3 4">
    <name type="scientific">Antribacter soli</name>
    <dbReference type="NCBI Taxonomy" id="2910976"/>
    <lineage>
        <taxon>Bacteria</taxon>
        <taxon>Bacillati</taxon>
        <taxon>Actinomycetota</taxon>
        <taxon>Actinomycetes</taxon>
        <taxon>Micrococcales</taxon>
        <taxon>Promicromonosporaceae</taxon>
        <taxon>Antribacter</taxon>
    </lineage>
</organism>
<dbReference type="RefSeq" id="WP_236087631.1">
    <property type="nucleotide sequence ID" value="NZ_JAKGSG010000011.1"/>
</dbReference>
<sequence length="91" mass="9528">MTADDDARAAGEAGADHVAALRASYAAQCRAMVAGDADALGRLLADGFTLTHMTGTVQSKEQWLADVRSGEMASPSSPAWLWPRACASPHR</sequence>
<dbReference type="SUPFAM" id="SSF54427">
    <property type="entry name" value="NTF2-like"/>
    <property type="match status" value="1"/>
</dbReference>
<feature type="region of interest" description="Disordered" evidence="1">
    <location>
        <begin position="68"/>
        <end position="91"/>
    </location>
</feature>
<dbReference type="AlphaFoldDB" id="A0AA41QB55"/>
<accession>A0AA41QB55</accession>
<proteinExistence type="predicted"/>
<dbReference type="Proteomes" id="UP001165405">
    <property type="component" value="Unassembled WGS sequence"/>
</dbReference>
<comment type="caution">
    <text evidence="3">The sequence shown here is derived from an EMBL/GenBank/DDBJ whole genome shotgun (WGS) entry which is preliminary data.</text>
</comment>
<keyword evidence="4" id="KW-1185">Reference proteome</keyword>
<name>A0AA41QB55_9MICO</name>
<evidence type="ECO:0000313" key="4">
    <source>
        <dbReference type="Proteomes" id="UP001165405"/>
    </source>
</evidence>
<evidence type="ECO:0000256" key="1">
    <source>
        <dbReference type="SAM" id="MobiDB-lite"/>
    </source>
</evidence>
<feature type="domain" description="DUF4440" evidence="2">
    <location>
        <begin position="21"/>
        <end position="75"/>
    </location>
</feature>
<dbReference type="InterPro" id="IPR032710">
    <property type="entry name" value="NTF2-like_dom_sf"/>
</dbReference>
<reference evidence="3" key="1">
    <citation type="submission" date="2022-01" db="EMBL/GenBank/DDBJ databases">
        <title>Antribacter sp. nov., isolated from Guizhou of China.</title>
        <authorList>
            <person name="Chengliang C."/>
            <person name="Ya Z."/>
        </authorList>
    </citation>
    <scope>NUCLEOTIDE SEQUENCE</scope>
    <source>
        <strain evidence="3">KLBMP 9083</strain>
    </source>
</reference>
<dbReference type="Gene3D" id="3.10.450.50">
    <property type="match status" value="1"/>
</dbReference>
<dbReference type="Pfam" id="PF14534">
    <property type="entry name" value="DUF4440"/>
    <property type="match status" value="1"/>
</dbReference>
<dbReference type="InterPro" id="IPR027843">
    <property type="entry name" value="DUF4440"/>
</dbReference>
<gene>
    <name evidence="3" type="ORF">L1785_02890</name>
</gene>
<protein>
    <submittedName>
        <fullName evidence="3">Nuclear transport factor 2 family protein</fullName>
    </submittedName>
</protein>
<dbReference type="EMBL" id="JAKGSG010000011">
    <property type="protein sequence ID" value="MCF4119917.1"/>
    <property type="molecule type" value="Genomic_DNA"/>
</dbReference>
<evidence type="ECO:0000259" key="2">
    <source>
        <dbReference type="Pfam" id="PF14534"/>
    </source>
</evidence>
<evidence type="ECO:0000313" key="3">
    <source>
        <dbReference type="EMBL" id="MCF4119917.1"/>
    </source>
</evidence>